<evidence type="ECO:0008006" key="10">
    <source>
        <dbReference type="Google" id="ProtNLM"/>
    </source>
</evidence>
<proteinExistence type="inferred from homology"/>
<dbReference type="RefSeq" id="XP_040669762.1">
    <property type="nucleotide sequence ID" value="XM_040816212.1"/>
</dbReference>
<evidence type="ECO:0000256" key="1">
    <source>
        <dbReference type="ARBA" id="ARBA00004141"/>
    </source>
</evidence>
<dbReference type="InterPro" id="IPR036259">
    <property type="entry name" value="MFS_trans_sf"/>
</dbReference>
<keyword evidence="5 7" id="KW-0472">Membrane</keyword>
<organism evidence="8 9">
    <name type="scientific">Aspergillus versicolor CBS 583.65</name>
    <dbReference type="NCBI Taxonomy" id="1036611"/>
    <lineage>
        <taxon>Eukaryota</taxon>
        <taxon>Fungi</taxon>
        <taxon>Dikarya</taxon>
        <taxon>Ascomycota</taxon>
        <taxon>Pezizomycotina</taxon>
        <taxon>Eurotiomycetes</taxon>
        <taxon>Eurotiomycetidae</taxon>
        <taxon>Eurotiales</taxon>
        <taxon>Aspergillaceae</taxon>
        <taxon>Aspergillus</taxon>
        <taxon>Aspergillus subgen. Nidulantes</taxon>
    </lineage>
</organism>
<dbReference type="AlphaFoldDB" id="A0A1L9PR52"/>
<dbReference type="GO" id="GO:0022857">
    <property type="term" value="F:transmembrane transporter activity"/>
    <property type="evidence" value="ECO:0007669"/>
    <property type="project" value="InterPro"/>
</dbReference>
<feature type="transmembrane region" description="Helical" evidence="7">
    <location>
        <begin position="400"/>
        <end position="421"/>
    </location>
</feature>
<evidence type="ECO:0000256" key="4">
    <source>
        <dbReference type="ARBA" id="ARBA00022989"/>
    </source>
</evidence>
<feature type="transmembrane region" description="Helical" evidence="7">
    <location>
        <begin position="366"/>
        <end position="388"/>
    </location>
</feature>
<evidence type="ECO:0000256" key="5">
    <source>
        <dbReference type="ARBA" id="ARBA00023136"/>
    </source>
</evidence>
<dbReference type="STRING" id="1036611.A0A1L9PR52"/>
<evidence type="ECO:0000256" key="7">
    <source>
        <dbReference type="SAM" id="Phobius"/>
    </source>
</evidence>
<evidence type="ECO:0000256" key="6">
    <source>
        <dbReference type="ARBA" id="ARBA00037968"/>
    </source>
</evidence>
<feature type="transmembrane region" description="Helical" evidence="7">
    <location>
        <begin position="340"/>
        <end position="360"/>
    </location>
</feature>
<evidence type="ECO:0000313" key="9">
    <source>
        <dbReference type="Proteomes" id="UP000184073"/>
    </source>
</evidence>
<keyword evidence="9" id="KW-1185">Reference proteome</keyword>
<keyword evidence="2" id="KW-0813">Transport</keyword>
<dbReference type="Gene3D" id="1.20.1250.20">
    <property type="entry name" value="MFS general substrate transporter like domains"/>
    <property type="match status" value="2"/>
</dbReference>
<comment type="similarity">
    <text evidence="6">Belongs to the major facilitator superfamily. Allantoate permease family.</text>
</comment>
<dbReference type="InterPro" id="IPR011701">
    <property type="entry name" value="MFS"/>
</dbReference>
<feature type="transmembrane region" description="Helical" evidence="7">
    <location>
        <begin position="176"/>
        <end position="195"/>
    </location>
</feature>
<sequence>MSKDDIKTIPTGEQPVYDKGEILEASCDETVSRLKWKLDLRLLPLLCLTYALQSIDKTTLSYAAVFGLEDDLHLTGPEFSWLGALFYLGYLVWEFPTNIMLQKLPINHFMSGTVRLTLLVIIWGAVLMCHGASHNFASQAAARTFLGAFEASINPGTMLLFSMYYSRSEQPLRMGIWIGSAGLGYVIAGIASFGIGHIHSAIASWRLLYIIWGAITVAWGVVLLVSLPGSPLTTRFLNEGERELVLARVRNNGTGVEDKKFKWPQFMEAMMDLKTWLLFLFAVASNSPNGGLTSFQGLIIKGMGFSTLRTTLIQMPSGAVQLIICPLACFFATHYPNSRILIMLLCIIPFLVGVLGLWLLPSSNPYGRLVCLWISFAYTAAWTLCMSIATANTAGHTKKITTNAMVIIGYCLGNFVGPFFFKSAQAPVYQLGVGMMFFCIGVQVFSLLGLWGLLWVRNWKRRAVYRDRGVDDGVRQMMAYEKGMMDETDLENEYFQYCLL</sequence>
<evidence type="ECO:0000256" key="2">
    <source>
        <dbReference type="ARBA" id="ARBA00022448"/>
    </source>
</evidence>
<accession>A0A1L9PR52</accession>
<feature type="transmembrane region" description="Helical" evidence="7">
    <location>
        <begin position="145"/>
        <end position="164"/>
    </location>
</feature>
<dbReference type="Proteomes" id="UP000184073">
    <property type="component" value="Unassembled WGS sequence"/>
</dbReference>
<keyword evidence="4 7" id="KW-1133">Transmembrane helix</keyword>
<dbReference type="PANTHER" id="PTHR43791">
    <property type="entry name" value="PERMEASE-RELATED"/>
    <property type="match status" value="1"/>
</dbReference>
<feature type="transmembrane region" description="Helical" evidence="7">
    <location>
        <begin position="207"/>
        <end position="227"/>
    </location>
</feature>
<dbReference type="FunFam" id="1.20.1250.20:FF:000064">
    <property type="entry name" value="MFS allantoate transporter"/>
    <property type="match status" value="1"/>
</dbReference>
<dbReference type="VEuPathDB" id="FungiDB:ASPVEDRAFT_73578"/>
<dbReference type="GeneID" id="63731723"/>
<dbReference type="OrthoDB" id="6730379at2759"/>
<keyword evidence="3 7" id="KW-0812">Transmembrane</keyword>
<dbReference type="EMBL" id="KV878131">
    <property type="protein sequence ID" value="OJJ04000.1"/>
    <property type="molecule type" value="Genomic_DNA"/>
</dbReference>
<evidence type="ECO:0000256" key="3">
    <source>
        <dbReference type="ARBA" id="ARBA00022692"/>
    </source>
</evidence>
<comment type="subcellular location">
    <subcellularLocation>
        <location evidence="1">Membrane</location>
        <topology evidence="1">Multi-pass membrane protein</topology>
    </subcellularLocation>
</comment>
<protein>
    <recommendedName>
        <fullName evidence="10">Major facilitator superfamily (MFS) profile domain-containing protein</fullName>
    </recommendedName>
</protein>
<dbReference type="GO" id="GO:0016020">
    <property type="term" value="C:membrane"/>
    <property type="evidence" value="ECO:0007669"/>
    <property type="project" value="UniProtKB-SubCell"/>
</dbReference>
<gene>
    <name evidence="8" type="ORF">ASPVEDRAFT_73578</name>
</gene>
<feature type="transmembrane region" description="Helical" evidence="7">
    <location>
        <begin position="312"/>
        <end position="333"/>
    </location>
</feature>
<feature type="transmembrane region" description="Helical" evidence="7">
    <location>
        <begin position="433"/>
        <end position="456"/>
    </location>
</feature>
<reference evidence="9" key="1">
    <citation type="journal article" date="2017" name="Genome Biol.">
        <title>Comparative genomics reveals high biological diversity and specific adaptations in the industrially and medically important fungal genus Aspergillus.</title>
        <authorList>
            <person name="de Vries R.P."/>
            <person name="Riley R."/>
            <person name="Wiebenga A."/>
            <person name="Aguilar-Osorio G."/>
            <person name="Amillis S."/>
            <person name="Uchima C.A."/>
            <person name="Anderluh G."/>
            <person name="Asadollahi M."/>
            <person name="Askin M."/>
            <person name="Barry K."/>
            <person name="Battaglia E."/>
            <person name="Bayram O."/>
            <person name="Benocci T."/>
            <person name="Braus-Stromeyer S.A."/>
            <person name="Caldana C."/>
            <person name="Canovas D."/>
            <person name="Cerqueira G.C."/>
            <person name="Chen F."/>
            <person name="Chen W."/>
            <person name="Choi C."/>
            <person name="Clum A."/>
            <person name="Dos Santos R.A."/>
            <person name="Damasio A.R."/>
            <person name="Diallinas G."/>
            <person name="Emri T."/>
            <person name="Fekete E."/>
            <person name="Flipphi M."/>
            <person name="Freyberg S."/>
            <person name="Gallo A."/>
            <person name="Gournas C."/>
            <person name="Habgood R."/>
            <person name="Hainaut M."/>
            <person name="Harispe M.L."/>
            <person name="Henrissat B."/>
            <person name="Hilden K.S."/>
            <person name="Hope R."/>
            <person name="Hossain A."/>
            <person name="Karabika E."/>
            <person name="Karaffa L."/>
            <person name="Karanyi Z."/>
            <person name="Krasevec N."/>
            <person name="Kuo A."/>
            <person name="Kusch H."/>
            <person name="LaButti K."/>
            <person name="Lagendijk E.L."/>
            <person name="Lapidus A."/>
            <person name="Levasseur A."/>
            <person name="Lindquist E."/>
            <person name="Lipzen A."/>
            <person name="Logrieco A.F."/>
            <person name="MacCabe A."/>
            <person name="Maekelae M.R."/>
            <person name="Malavazi I."/>
            <person name="Melin P."/>
            <person name="Meyer V."/>
            <person name="Mielnichuk N."/>
            <person name="Miskei M."/>
            <person name="Molnar A.P."/>
            <person name="Mule G."/>
            <person name="Ngan C.Y."/>
            <person name="Orejas M."/>
            <person name="Orosz E."/>
            <person name="Ouedraogo J.P."/>
            <person name="Overkamp K.M."/>
            <person name="Park H.-S."/>
            <person name="Perrone G."/>
            <person name="Piumi F."/>
            <person name="Punt P.J."/>
            <person name="Ram A.F."/>
            <person name="Ramon A."/>
            <person name="Rauscher S."/>
            <person name="Record E."/>
            <person name="Riano-Pachon D.M."/>
            <person name="Robert V."/>
            <person name="Roehrig J."/>
            <person name="Ruller R."/>
            <person name="Salamov A."/>
            <person name="Salih N.S."/>
            <person name="Samson R.A."/>
            <person name="Sandor E."/>
            <person name="Sanguinetti M."/>
            <person name="Schuetze T."/>
            <person name="Sepcic K."/>
            <person name="Shelest E."/>
            <person name="Sherlock G."/>
            <person name="Sophianopoulou V."/>
            <person name="Squina F.M."/>
            <person name="Sun H."/>
            <person name="Susca A."/>
            <person name="Todd R.B."/>
            <person name="Tsang A."/>
            <person name="Unkles S.E."/>
            <person name="van de Wiele N."/>
            <person name="van Rossen-Uffink D."/>
            <person name="Oliveira J.V."/>
            <person name="Vesth T.C."/>
            <person name="Visser J."/>
            <person name="Yu J.-H."/>
            <person name="Zhou M."/>
            <person name="Andersen M.R."/>
            <person name="Archer D.B."/>
            <person name="Baker S.E."/>
            <person name="Benoit I."/>
            <person name="Brakhage A.A."/>
            <person name="Braus G.H."/>
            <person name="Fischer R."/>
            <person name="Frisvad J.C."/>
            <person name="Goldman G.H."/>
            <person name="Houbraken J."/>
            <person name="Oakley B."/>
            <person name="Pocsi I."/>
            <person name="Scazzocchio C."/>
            <person name="Seiboth B."/>
            <person name="vanKuyk P.A."/>
            <person name="Wortman J."/>
            <person name="Dyer P.S."/>
            <person name="Grigoriev I.V."/>
        </authorList>
    </citation>
    <scope>NUCLEOTIDE SEQUENCE [LARGE SCALE GENOMIC DNA]</scope>
    <source>
        <strain evidence="9">CBS 583.65</strain>
    </source>
</reference>
<feature type="transmembrane region" description="Helical" evidence="7">
    <location>
        <begin position="79"/>
        <end position="101"/>
    </location>
</feature>
<dbReference type="PANTHER" id="PTHR43791:SF97">
    <property type="entry name" value="ALLANTOATE TRANSPORTER, PUTATIVE (AFU_ORTHOLOGUE AFUA_1G14700)-RELATED"/>
    <property type="match status" value="1"/>
</dbReference>
<dbReference type="Pfam" id="PF07690">
    <property type="entry name" value="MFS_1"/>
    <property type="match status" value="1"/>
</dbReference>
<feature type="transmembrane region" description="Helical" evidence="7">
    <location>
        <begin position="113"/>
        <end position="133"/>
    </location>
</feature>
<dbReference type="SUPFAM" id="SSF103473">
    <property type="entry name" value="MFS general substrate transporter"/>
    <property type="match status" value="1"/>
</dbReference>
<name>A0A1L9PR52_ASPVE</name>
<evidence type="ECO:0000313" key="8">
    <source>
        <dbReference type="EMBL" id="OJJ04000.1"/>
    </source>
</evidence>